<dbReference type="EMBL" id="JABEZW010000008">
    <property type="protein sequence ID" value="MBA0772505.1"/>
    <property type="molecule type" value="Genomic_DNA"/>
</dbReference>
<keyword evidence="2" id="KW-1185">Reference proteome</keyword>
<reference evidence="1 2" key="1">
    <citation type="journal article" date="2019" name="Genome Biol. Evol.">
        <title>Insights into the evolution of the New World diploid cottons (Gossypium, subgenus Houzingenia) based on genome sequencing.</title>
        <authorList>
            <person name="Grover C.E."/>
            <person name="Arick M.A. 2nd"/>
            <person name="Thrash A."/>
            <person name="Conover J.L."/>
            <person name="Sanders W.S."/>
            <person name="Peterson D.G."/>
            <person name="Frelichowski J.E."/>
            <person name="Scheffler J.A."/>
            <person name="Scheffler B.E."/>
            <person name="Wendel J.F."/>
        </authorList>
    </citation>
    <scope>NUCLEOTIDE SEQUENCE [LARGE SCALE GENOMIC DNA]</scope>
    <source>
        <strain evidence="1">8</strain>
        <tissue evidence="1">Leaf</tissue>
    </source>
</reference>
<dbReference type="PROSITE" id="PS51257">
    <property type="entry name" value="PROKAR_LIPOPROTEIN"/>
    <property type="match status" value="1"/>
</dbReference>
<proteinExistence type="predicted"/>
<sequence length="50" mass="5450">MQLRTNGSVKVDSSFAVVGGTLRDNHGVWIIGFSCQLGRCSILEVELWGI</sequence>
<dbReference type="AlphaFoldDB" id="A0A7J9EJ38"/>
<organism evidence="1 2">
    <name type="scientific">Gossypium trilobum</name>
    <dbReference type="NCBI Taxonomy" id="34281"/>
    <lineage>
        <taxon>Eukaryota</taxon>
        <taxon>Viridiplantae</taxon>
        <taxon>Streptophyta</taxon>
        <taxon>Embryophyta</taxon>
        <taxon>Tracheophyta</taxon>
        <taxon>Spermatophyta</taxon>
        <taxon>Magnoliopsida</taxon>
        <taxon>eudicotyledons</taxon>
        <taxon>Gunneridae</taxon>
        <taxon>Pentapetalae</taxon>
        <taxon>rosids</taxon>
        <taxon>malvids</taxon>
        <taxon>Malvales</taxon>
        <taxon>Malvaceae</taxon>
        <taxon>Malvoideae</taxon>
        <taxon>Gossypium</taxon>
    </lineage>
</organism>
<accession>A0A7J9EJ38</accession>
<evidence type="ECO:0000313" key="1">
    <source>
        <dbReference type="EMBL" id="MBA0772505.1"/>
    </source>
</evidence>
<gene>
    <name evidence="1" type="ORF">Gotri_007864</name>
</gene>
<dbReference type="Proteomes" id="UP000593568">
    <property type="component" value="Unassembled WGS sequence"/>
</dbReference>
<comment type="caution">
    <text evidence="1">The sequence shown here is derived from an EMBL/GenBank/DDBJ whole genome shotgun (WGS) entry which is preliminary data.</text>
</comment>
<evidence type="ECO:0000313" key="2">
    <source>
        <dbReference type="Proteomes" id="UP000593568"/>
    </source>
</evidence>
<protein>
    <submittedName>
        <fullName evidence="1">Uncharacterized protein</fullName>
    </submittedName>
</protein>
<name>A0A7J9EJ38_9ROSI</name>